<reference evidence="1" key="2">
    <citation type="submission" date="2020-12" db="EMBL/GenBank/DDBJ databases">
        <authorList>
            <person name="Kanost M."/>
        </authorList>
    </citation>
    <scope>NUCLEOTIDE SEQUENCE</scope>
</reference>
<accession>A0A922CP48</accession>
<dbReference type="PANTHER" id="PTHR47331">
    <property type="entry name" value="PHD-TYPE DOMAIN-CONTAINING PROTEIN"/>
    <property type="match status" value="1"/>
</dbReference>
<dbReference type="EMBL" id="JH668458">
    <property type="protein sequence ID" value="KAG6454160.1"/>
    <property type="molecule type" value="Genomic_DNA"/>
</dbReference>
<evidence type="ECO:0008006" key="3">
    <source>
        <dbReference type="Google" id="ProtNLM"/>
    </source>
</evidence>
<gene>
    <name evidence="1" type="ORF">O3G_MSEX008539</name>
</gene>
<proteinExistence type="predicted"/>
<comment type="caution">
    <text evidence="1">The sequence shown here is derived from an EMBL/GenBank/DDBJ whole genome shotgun (WGS) entry which is preliminary data.</text>
</comment>
<dbReference type="AlphaFoldDB" id="A0A922CP48"/>
<protein>
    <recommendedName>
        <fullName evidence="3">Reverse transcriptase domain-containing protein</fullName>
    </recommendedName>
</protein>
<dbReference type="Proteomes" id="UP000791440">
    <property type="component" value="Unassembled WGS sequence"/>
</dbReference>
<organism evidence="1 2">
    <name type="scientific">Manduca sexta</name>
    <name type="common">Tobacco hawkmoth</name>
    <name type="synonym">Tobacco hornworm</name>
    <dbReference type="NCBI Taxonomy" id="7130"/>
    <lineage>
        <taxon>Eukaryota</taxon>
        <taxon>Metazoa</taxon>
        <taxon>Ecdysozoa</taxon>
        <taxon>Arthropoda</taxon>
        <taxon>Hexapoda</taxon>
        <taxon>Insecta</taxon>
        <taxon>Pterygota</taxon>
        <taxon>Neoptera</taxon>
        <taxon>Endopterygota</taxon>
        <taxon>Lepidoptera</taxon>
        <taxon>Glossata</taxon>
        <taxon>Ditrysia</taxon>
        <taxon>Bombycoidea</taxon>
        <taxon>Sphingidae</taxon>
        <taxon>Sphinginae</taxon>
        <taxon>Sphingini</taxon>
        <taxon>Manduca</taxon>
    </lineage>
</organism>
<evidence type="ECO:0000313" key="1">
    <source>
        <dbReference type="EMBL" id="KAG6454160.1"/>
    </source>
</evidence>
<keyword evidence="2" id="KW-1185">Reference proteome</keyword>
<reference evidence="1" key="1">
    <citation type="journal article" date="2016" name="Insect Biochem. Mol. Biol.">
        <title>Multifaceted biological insights from a draft genome sequence of the tobacco hornworm moth, Manduca sexta.</title>
        <authorList>
            <person name="Kanost M.R."/>
            <person name="Arrese E.L."/>
            <person name="Cao X."/>
            <person name="Chen Y.R."/>
            <person name="Chellapilla S."/>
            <person name="Goldsmith M.R."/>
            <person name="Grosse-Wilde E."/>
            <person name="Heckel D.G."/>
            <person name="Herndon N."/>
            <person name="Jiang H."/>
            <person name="Papanicolaou A."/>
            <person name="Qu J."/>
            <person name="Soulages J.L."/>
            <person name="Vogel H."/>
            <person name="Walters J."/>
            <person name="Waterhouse R.M."/>
            <person name="Ahn S.J."/>
            <person name="Almeida F.C."/>
            <person name="An C."/>
            <person name="Aqrawi P."/>
            <person name="Bretschneider A."/>
            <person name="Bryant W.B."/>
            <person name="Bucks S."/>
            <person name="Chao H."/>
            <person name="Chevignon G."/>
            <person name="Christen J.M."/>
            <person name="Clarke D.F."/>
            <person name="Dittmer N.T."/>
            <person name="Ferguson L.C.F."/>
            <person name="Garavelou S."/>
            <person name="Gordon K.H.J."/>
            <person name="Gunaratna R.T."/>
            <person name="Han Y."/>
            <person name="Hauser F."/>
            <person name="He Y."/>
            <person name="Heidel-Fischer H."/>
            <person name="Hirsh A."/>
            <person name="Hu Y."/>
            <person name="Jiang H."/>
            <person name="Kalra D."/>
            <person name="Klinner C."/>
            <person name="Konig C."/>
            <person name="Kovar C."/>
            <person name="Kroll A.R."/>
            <person name="Kuwar S.S."/>
            <person name="Lee S.L."/>
            <person name="Lehman R."/>
            <person name="Li K."/>
            <person name="Li Z."/>
            <person name="Liang H."/>
            <person name="Lovelace S."/>
            <person name="Lu Z."/>
            <person name="Mansfield J.H."/>
            <person name="McCulloch K.J."/>
            <person name="Mathew T."/>
            <person name="Morton B."/>
            <person name="Muzny D.M."/>
            <person name="Neunemann D."/>
            <person name="Ongeri F."/>
            <person name="Pauchet Y."/>
            <person name="Pu L.L."/>
            <person name="Pyrousis I."/>
            <person name="Rao X.J."/>
            <person name="Redding A."/>
            <person name="Roesel C."/>
            <person name="Sanchez-Gracia A."/>
            <person name="Schaack S."/>
            <person name="Shukla A."/>
            <person name="Tetreau G."/>
            <person name="Wang Y."/>
            <person name="Xiong G.H."/>
            <person name="Traut W."/>
            <person name="Walsh T.K."/>
            <person name="Worley K.C."/>
            <person name="Wu D."/>
            <person name="Wu W."/>
            <person name="Wu Y.Q."/>
            <person name="Zhang X."/>
            <person name="Zou Z."/>
            <person name="Zucker H."/>
            <person name="Briscoe A.D."/>
            <person name="Burmester T."/>
            <person name="Clem R.J."/>
            <person name="Feyereisen R."/>
            <person name="Grimmelikhuijzen C.J.P."/>
            <person name="Hamodrakas S.J."/>
            <person name="Hansson B.S."/>
            <person name="Huguet E."/>
            <person name="Jermiin L.S."/>
            <person name="Lan Q."/>
            <person name="Lehman H.K."/>
            <person name="Lorenzen M."/>
            <person name="Merzendorfer H."/>
            <person name="Michalopoulos I."/>
            <person name="Morton D.B."/>
            <person name="Muthukrishnan S."/>
            <person name="Oakeshott J.G."/>
            <person name="Palmer W."/>
            <person name="Park Y."/>
            <person name="Passarelli A.L."/>
            <person name="Rozas J."/>
            <person name="Schwartz L.M."/>
            <person name="Smith W."/>
            <person name="Southgate A."/>
            <person name="Vilcinskas A."/>
            <person name="Vogt R."/>
            <person name="Wang P."/>
            <person name="Werren J."/>
            <person name="Yu X.Q."/>
            <person name="Zhou J.J."/>
            <person name="Brown S.J."/>
            <person name="Scherer S.E."/>
            <person name="Richards S."/>
            <person name="Blissard G.W."/>
        </authorList>
    </citation>
    <scope>NUCLEOTIDE SEQUENCE</scope>
</reference>
<sequence length="126" mass="14350">MTVTFGTASAPYLAVRALQQLSDDEAKDYPIAAPQVKESFYMDDLMTGCFDTKEGASLYKEMNDLLLRGGFQLQKWNSNNEELLSYFLTQSNKQELYGQKDNIEKNTEKFSKEIKIDDITQILGLT</sequence>
<name>A0A922CP48_MANSE</name>
<evidence type="ECO:0000313" key="2">
    <source>
        <dbReference type="Proteomes" id="UP000791440"/>
    </source>
</evidence>